<dbReference type="PIR" id="T11046">
    <property type="entry name" value="T11046"/>
</dbReference>
<evidence type="ECO:0000259" key="9">
    <source>
        <dbReference type="Pfam" id="PF00361"/>
    </source>
</evidence>
<feature type="transmembrane region" description="Helical" evidence="8">
    <location>
        <begin position="298"/>
        <end position="320"/>
    </location>
</feature>
<feature type="domain" description="NADH-Ubiquinone oxidoreductase (complex I) chain 5 N-terminal" evidence="10">
    <location>
        <begin position="68"/>
        <end position="118"/>
    </location>
</feature>
<evidence type="ECO:0000256" key="5">
    <source>
        <dbReference type="ARBA" id="ARBA00022989"/>
    </source>
</evidence>
<dbReference type="GO" id="GO:0008137">
    <property type="term" value="F:NADH dehydrogenase (ubiquinone) activity"/>
    <property type="evidence" value="ECO:0007669"/>
    <property type="project" value="UniProtKB-EC"/>
</dbReference>
<dbReference type="InterPro" id="IPR001750">
    <property type="entry name" value="ND/Mrp_TM"/>
</dbReference>
<dbReference type="GO" id="GO:0015990">
    <property type="term" value="P:electron transport coupled proton transport"/>
    <property type="evidence" value="ECO:0007669"/>
    <property type="project" value="TreeGrafter"/>
</dbReference>
<feature type="transmembrane region" description="Helical" evidence="8">
    <location>
        <begin position="496"/>
        <end position="515"/>
    </location>
</feature>
<feature type="transmembrane region" description="Helical" evidence="8">
    <location>
        <begin position="332"/>
        <end position="351"/>
    </location>
</feature>
<dbReference type="InterPro" id="IPR018393">
    <property type="entry name" value="NADHpl_OxRdtase_5_subgr"/>
</dbReference>
<evidence type="ECO:0000256" key="2">
    <source>
        <dbReference type="ARBA" id="ARBA00008200"/>
    </source>
</evidence>
<dbReference type="Pfam" id="PF00662">
    <property type="entry name" value="Proton_antipo_N"/>
    <property type="match status" value="1"/>
</dbReference>
<protein>
    <recommendedName>
        <fullName evidence="8">NADH-ubiquinone oxidoreductase chain 5</fullName>
        <ecNumber evidence="8">7.1.1.2</ecNumber>
    </recommendedName>
</protein>
<dbReference type="PANTHER" id="PTHR42829:SF2">
    <property type="entry name" value="NADH-UBIQUINONE OXIDOREDUCTASE CHAIN 5"/>
    <property type="match status" value="1"/>
</dbReference>
<evidence type="ECO:0000256" key="8">
    <source>
        <dbReference type="RuleBase" id="RU003404"/>
    </source>
</evidence>
<keyword evidence="4" id="KW-1278">Translocase</keyword>
<dbReference type="Pfam" id="PF00361">
    <property type="entry name" value="Proton_antipo_M"/>
    <property type="match status" value="1"/>
</dbReference>
<feature type="transmembrane region" description="Helical" evidence="8">
    <location>
        <begin position="32"/>
        <end position="53"/>
    </location>
</feature>
<proteinExistence type="inferred from homology"/>
<dbReference type="GeneID" id="800380"/>
<reference evidence="12" key="4">
    <citation type="submission" date="2020-02" db="EMBL/GenBank/DDBJ databases">
        <authorList>
            <person name="Zhang Y."/>
            <person name="Liu Y."/>
        </authorList>
    </citation>
    <scope>NUCLEOTIDE SEQUENCE</scope>
</reference>
<keyword evidence="7 8" id="KW-0472">Membrane</keyword>
<dbReference type="InterPro" id="IPR003945">
    <property type="entry name" value="NU5C-like"/>
</dbReference>
<name>O47550_CHLMO</name>
<dbReference type="GO" id="GO:0003954">
    <property type="term" value="F:NADH dehydrogenase activity"/>
    <property type="evidence" value="ECO:0007669"/>
    <property type="project" value="TreeGrafter"/>
</dbReference>
<organism evidence="11">
    <name type="scientific">Chlamydomonas moewusii</name>
    <name type="common">Chlamydomonas eugametos</name>
    <dbReference type="NCBI Taxonomy" id="3054"/>
    <lineage>
        <taxon>Eukaryota</taxon>
        <taxon>Viridiplantae</taxon>
        <taxon>Chlorophyta</taxon>
        <taxon>core chlorophytes</taxon>
        <taxon>Chlorophyceae</taxon>
        <taxon>CS clade</taxon>
        <taxon>Chlamydomonadales</taxon>
        <taxon>Chlamydomonadaceae</taxon>
        <taxon>Chlamydomonas</taxon>
    </lineage>
</organism>
<evidence type="ECO:0000313" key="11">
    <source>
        <dbReference type="EMBL" id="AAC39347.1"/>
    </source>
</evidence>
<evidence type="ECO:0000256" key="7">
    <source>
        <dbReference type="ARBA" id="ARBA00023136"/>
    </source>
</evidence>
<evidence type="ECO:0000259" key="10">
    <source>
        <dbReference type="Pfam" id="PF00662"/>
    </source>
</evidence>
<comment type="subcellular location">
    <subcellularLocation>
        <location evidence="1">Membrane</location>
        <topology evidence="1">Multi-pass membrane protein</topology>
    </subcellularLocation>
</comment>
<feature type="transmembrane region" description="Helical" evidence="8">
    <location>
        <begin position="413"/>
        <end position="436"/>
    </location>
</feature>
<feature type="transmembrane region" description="Helical" evidence="8">
    <location>
        <begin position="246"/>
        <end position="267"/>
    </location>
</feature>
<dbReference type="EMBL" id="MT015649">
    <property type="protein sequence ID" value="QRM91395.1"/>
    <property type="molecule type" value="Genomic_DNA"/>
</dbReference>
<accession>O47550</accession>
<comment type="catalytic activity">
    <reaction evidence="8">
        <text>a ubiquinone + NADH + 5 H(+)(in) = a ubiquinol + NAD(+) + 4 H(+)(out)</text>
        <dbReference type="Rhea" id="RHEA:29091"/>
        <dbReference type="Rhea" id="RHEA-COMP:9565"/>
        <dbReference type="Rhea" id="RHEA-COMP:9566"/>
        <dbReference type="ChEBI" id="CHEBI:15378"/>
        <dbReference type="ChEBI" id="CHEBI:16389"/>
        <dbReference type="ChEBI" id="CHEBI:17976"/>
        <dbReference type="ChEBI" id="CHEBI:57540"/>
        <dbReference type="ChEBI" id="CHEBI:57945"/>
        <dbReference type="EC" id="7.1.1.2"/>
    </reaction>
</comment>
<evidence type="ECO:0000256" key="4">
    <source>
        <dbReference type="ARBA" id="ARBA00022967"/>
    </source>
</evidence>
<evidence type="ECO:0000256" key="1">
    <source>
        <dbReference type="ARBA" id="ARBA00004141"/>
    </source>
</evidence>
<dbReference type="EMBL" id="AF008237">
    <property type="protein sequence ID" value="AAC39347.1"/>
    <property type="molecule type" value="Genomic_DNA"/>
</dbReference>
<dbReference type="GO" id="GO:0042773">
    <property type="term" value="P:ATP synthesis coupled electron transport"/>
    <property type="evidence" value="ECO:0007669"/>
    <property type="project" value="InterPro"/>
</dbReference>
<dbReference type="PRINTS" id="PR01434">
    <property type="entry name" value="NADHDHGNASE5"/>
</dbReference>
<comment type="similarity">
    <text evidence="2 8">Belongs to the complex I subunit 5 family.</text>
</comment>
<geneLocation type="mitochondrion" evidence="11"/>
<dbReference type="RefSeq" id="NP_046147.1">
    <property type="nucleotide sequence ID" value="NC_001872.1"/>
</dbReference>
<feature type="transmembrane region" description="Helical" evidence="8">
    <location>
        <begin position="171"/>
        <end position="191"/>
    </location>
</feature>
<keyword evidence="5 8" id="KW-1133">Transmembrane helix</keyword>
<feature type="transmembrane region" description="Helical" evidence="8">
    <location>
        <begin position="273"/>
        <end position="291"/>
    </location>
</feature>
<feature type="transmembrane region" description="Helical" evidence="8">
    <location>
        <begin position="87"/>
        <end position="107"/>
    </location>
</feature>
<feature type="transmembrane region" description="Helical" evidence="8">
    <location>
        <begin position="363"/>
        <end position="384"/>
    </location>
</feature>
<evidence type="ECO:0000256" key="3">
    <source>
        <dbReference type="ARBA" id="ARBA00022692"/>
    </source>
</evidence>
<reference evidence="11" key="2">
    <citation type="journal article" date="1998" name="Plant Mol. Biol.">
        <title>Complete sequence of the mitochondrial DNA of Chlamydomonas eugametos.</title>
        <authorList>
            <person name="Denovan-Wright E.M."/>
            <person name="Nedelcu A.M."/>
            <person name="Lee R.W."/>
        </authorList>
    </citation>
    <scope>NUCLEOTIDE SEQUENCE</scope>
    <source>
        <strain evidence="11">UTEX 9</strain>
    </source>
</reference>
<dbReference type="InterPro" id="IPR001516">
    <property type="entry name" value="Proton_antipo_N"/>
</dbReference>
<keyword evidence="3 8" id="KW-0812">Transmembrane</keyword>
<sequence>MYLIPLVATLISSVFCGALPIVSRSIGCRGVAIFSIMSLSIAFISSALIWIDIYNGSSPVWIELFGSWIEVGSVVVTWDVYIDLMTANMLFTVTSVSLAVHMYAVVYMRNDPHLSLFMSYLSLFTFFMLVYVSGSNLLVMLVGWEGIGVCSYLLIGYYSHRLAAVKSAQKAILVNRVSDGMLLWGVIWIWYYSGTLEYDLALLNPTTNISMFLVISVLIGAMGKSAQILFHVWLADAMEGPTPVSALIHAATLVTAGVYLMVRFNAFMVGSDLVIIVGSLTALMAGIFGFFQADLKRVIAFSTCSQLGYMMVSVGLGSYGAEASMTHLMTHASFKAALFLAAGVIIMSTSGNQHMARYGGLSVTHSSIFCFLTLMIGCMCLVGFPETSGFYSKEAIMNLAYSTYNGGSPAITYYAHTLLYVAALLITSCYTAKLFIQSYMYDYSGPLVTQEDPNVKASILIIMGISILLLDIMLKIWMGTSLISGILFFIPWGVKTLPFGLVIAGLLSATALNPGSSKELYIVRFSATRWGFDQLYARSLVNMVLDWGRISWTIGDKGIFIVPSMTITGNPEERRV</sequence>
<comment type="function">
    <text evidence="8">Core subunit of the mitochondrial membrane respiratory chain NADH dehydrogenase (Complex I) which catalyzes electron transfer from NADH through the respiratory chain, using ubiquinone as an electron acceptor. Essential for the catalytic activity and assembly of complex I.</text>
</comment>
<dbReference type="NCBIfam" id="TIGR01974">
    <property type="entry name" value="NDH_I_L"/>
    <property type="match status" value="1"/>
</dbReference>
<keyword evidence="8 11" id="KW-0496">Mitochondrion</keyword>
<keyword evidence="8" id="KW-0830">Ubiquinone</keyword>
<feature type="domain" description="NADH:quinone oxidoreductase/Mrp antiporter transmembrane" evidence="9">
    <location>
        <begin position="135"/>
        <end position="403"/>
    </location>
</feature>
<keyword evidence="6 8" id="KW-0520">NAD</keyword>
<keyword evidence="8" id="KW-0813">Transport</keyword>
<dbReference type="EC" id="7.1.1.2" evidence="8"/>
<feature type="transmembrane region" description="Helical" evidence="8">
    <location>
        <begin position="138"/>
        <end position="159"/>
    </location>
</feature>
<feature type="transmembrane region" description="Helical" evidence="8">
    <location>
        <begin position="457"/>
        <end position="490"/>
    </location>
</feature>
<feature type="transmembrane region" description="Helical" evidence="8">
    <location>
        <begin position="114"/>
        <end position="132"/>
    </location>
</feature>
<reference evidence="11" key="1">
    <citation type="journal article" date="1994" name="J. Mol. Biol.">
        <title>Comparative structure and genomic organization of the discontinuous mitochondrial ribosomal RNA genes of Chlamydomonas eugametos and Chlamydomonas reinhardtii.</title>
        <authorList>
            <person name="Denovan-Wright E.M."/>
            <person name="Lee R.W."/>
        </authorList>
    </citation>
    <scope>NUCLEOTIDE SEQUENCE OF 329-337</scope>
    <source>
        <strain evidence="11">UTEX 9</strain>
    </source>
</reference>
<gene>
    <name evidence="12" type="primary">nad5</name>
</gene>
<dbReference type="PANTHER" id="PTHR42829">
    <property type="entry name" value="NADH-UBIQUINONE OXIDOREDUCTASE CHAIN 5"/>
    <property type="match status" value="1"/>
</dbReference>
<dbReference type="GO" id="GO:0016020">
    <property type="term" value="C:membrane"/>
    <property type="evidence" value="ECO:0007669"/>
    <property type="project" value="UniProtKB-SubCell"/>
</dbReference>
<reference evidence="12" key="3">
    <citation type="journal article" date="2020" name="Mitochondrial DNA Part B Resour">
        <title>The complete mitochondrial genome of a microalgae Chlamydomonas moewusii strain XJCH-01 from Tarim Basin of Xinjiang, China.</title>
        <authorList>
            <person name="Li Y.B."/>
            <person name="Zhang Y.Z."/>
            <person name="Jin Y."/>
            <person name="Zeng H."/>
            <person name="Duan J.Y."/>
            <person name="Liu L.X."/>
            <person name="Liu Y.G."/>
            <person name="Sui Z.H."/>
        </authorList>
    </citation>
    <scope>NUCLEOTIDE SEQUENCE</scope>
</reference>
<evidence type="ECO:0000313" key="12">
    <source>
        <dbReference type="EMBL" id="QRM91395.1"/>
    </source>
</evidence>
<dbReference type="AlphaFoldDB" id="O47550"/>
<feature type="transmembrane region" description="Helical" evidence="8">
    <location>
        <begin position="211"/>
        <end position="234"/>
    </location>
</feature>
<evidence type="ECO:0000256" key="6">
    <source>
        <dbReference type="ARBA" id="ARBA00023027"/>
    </source>
</evidence>